<evidence type="ECO:0000313" key="1">
    <source>
        <dbReference type="EMBL" id="RSL52755.1"/>
    </source>
</evidence>
<name>A0A428PIC8_9HYPO</name>
<dbReference type="PANTHER" id="PTHR30336">
    <property type="entry name" value="INNER MEMBRANE PROTEIN, PROBABLE PERMEASE"/>
    <property type="match status" value="1"/>
</dbReference>
<sequence length="323" mass="34696">MPSFKGAVLAAEAANTISAFIAQEQVQTLSDLKHALFQPSATTHDQNATGASNFTSIIVLCASAVLSTADTVMSMVTELAKTTDASSPTQESLVLVLCGGIGHSTQLMHDAVLRHPQYNTLAEQVQGQPEGRILQAIGERFFDLKVNNNNPGSGDTQRQGLTVLVEDASTNCALNAQYTRELLDAHGFNSPRSIVVAQDPTMCRRTVAAFEQVYADAIEEPPIFSSWPTFVPKVEAKEASVGNTNSLLSYLDFADVGIGGSRKEGLWSMDRFMSLLVGEIPRMRDDENGYGPNGKGSIVHVDIPQDVEDAWKTLSGLLGHSGR</sequence>
<reference evidence="1 2" key="1">
    <citation type="submission" date="2017-06" db="EMBL/GenBank/DDBJ databases">
        <title>Comparative genomic analysis of Ambrosia Fusariam Clade fungi.</title>
        <authorList>
            <person name="Stajich J.E."/>
            <person name="Carrillo J."/>
            <person name="Kijimoto T."/>
            <person name="Eskalen A."/>
            <person name="O'Donnell K."/>
            <person name="Kasson M."/>
        </authorList>
    </citation>
    <scope>NUCLEOTIDE SEQUENCE [LARGE SCALE GENOMIC DNA]</scope>
    <source>
        <strain evidence="1 2">NRRL62584</strain>
    </source>
</reference>
<dbReference type="Gene3D" id="1.10.3620.10">
    <property type="entry name" value="YdcF like domain"/>
    <property type="match status" value="1"/>
</dbReference>
<dbReference type="AlphaFoldDB" id="A0A428PIC8"/>
<dbReference type="EMBL" id="NKCI01000131">
    <property type="protein sequence ID" value="RSL52755.1"/>
    <property type="molecule type" value="Genomic_DNA"/>
</dbReference>
<dbReference type="OrthoDB" id="17725at2759"/>
<dbReference type="GO" id="GO:0005886">
    <property type="term" value="C:plasma membrane"/>
    <property type="evidence" value="ECO:0007669"/>
    <property type="project" value="TreeGrafter"/>
</dbReference>
<keyword evidence="2" id="KW-1185">Reference proteome</keyword>
<dbReference type="Gene3D" id="3.40.50.620">
    <property type="entry name" value="HUPs"/>
    <property type="match status" value="1"/>
</dbReference>
<organism evidence="1 2">
    <name type="scientific">Fusarium duplospermum</name>
    <dbReference type="NCBI Taxonomy" id="1325734"/>
    <lineage>
        <taxon>Eukaryota</taxon>
        <taxon>Fungi</taxon>
        <taxon>Dikarya</taxon>
        <taxon>Ascomycota</taxon>
        <taxon>Pezizomycotina</taxon>
        <taxon>Sordariomycetes</taxon>
        <taxon>Hypocreomycetidae</taxon>
        <taxon>Hypocreales</taxon>
        <taxon>Nectriaceae</taxon>
        <taxon>Fusarium</taxon>
        <taxon>Fusarium solani species complex</taxon>
    </lineage>
</organism>
<gene>
    <name evidence="1" type="ORF">CEP54_010734</name>
</gene>
<accession>A0A428PIC8</accession>
<protein>
    <submittedName>
        <fullName evidence="1">Uncharacterized protein</fullName>
    </submittedName>
</protein>
<proteinExistence type="predicted"/>
<dbReference type="PANTHER" id="PTHR30336:SF20">
    <property type="entry name" value="DUF218 DOMAIN-CONTAINING PROTEIN"/>
    <property type="match status" value="1"/>
</dbReference>
<dbReference type="STRING" id="1325734.A0A428PIC8"/>
<evidence type="ECO:0000313" key="2">
    <source>
        <dbReference type="Proteomes" id="UP000288168"/>
    </source>
</evidence>
<dbReference type="Proteomes" id="UP000288168">
    <property type="component" value="Unassembled WGS sequence"/>
</dbReference>
<dbReference type="InterPro" id="IPR014729">
    <property type="entry name" value="Rossmann-like_a/b/a_fold"/>
</dbReference>
<dbReference type="InterPro" id="IPR051599">
    <property type="entry name" value="Cell_Envelope_Assoc"/>
</dbReference>
<comment type="caution">
    <text evidence="1">The sequence shown here is derived from an EMBL/GenBank/DDBJ whole genome shotgun (WGS) entry which is preliminary data.</text>
</comment>